<dbReference type="Pfam" id="PF03227">
    <property type="entry name" value="GILT"/>
    <property type="match status" value="1"/>
</dbReference>
<evidence type="ECO:0000256" key="6">
    <source>
        <dbReference type="SAM" id="SignalP"/>
    </source>
</evidence>
<dbReference type="GO" id="GO:0016671">
    <property type="term" value="F:oxidoreductase activity, acting on a sulfur group of donors, disulfide as acceptor"/>
    <property type="evidence" value="ECO:0007669"/>
    <property type="project" value="InterPro"/>
</dbReference>
<evidence type="ECO:0000256" key="1">
    <source>
        <dbReference type="ARBA" id="ARBA00004613"/>
    </source>
</evidence>
<reference evidence="7" key="1">
    <citation type="submission" date="2023-11" db="EMBL/GenBank/DDBJ databases">
        <title>Genome assemblies of two species of porcelain crab, Petrolisthes cinctipes and Petrolisthes manimaculis (Anomura: Porcellanidae).</title>
        <authorList>
            <person name="Angst P."/>
        </authorList>
    </citation>
    <scope>NUCLEOTIDE SEQUENCE</scope>
    <source>
        <strain evidence="7">PB745_02</strain>
        <tissue evidence="7">Gill</tissue>
    </source>
</reference>
<evidence type="ECO:0000256" key="4">
    <source>
        <dbReference type="ARBA" id="ARBA00022729"/>
    </source>
</evidence>
<proteinExistence type="inferred from homology"/>
<dbReference type="PANTHER" id="PTHR13234:SF8">
    <property type="entry name" value="GAMMA-INTERFERON-INDUCIBLE LYSOSOMAL THIOL REDUCTASE"/>
    <property type="match status" value="1"/>
</dbReference>
<evidence type="ECO:0000313" key="7">
    <source>
        <dbReference type="EMBL" id="KAK4301321.1"/>
    </source>
</evidence>
<keyword evidence="4 6" id="KW-0732">Signal</keyword>
<dbReference type="GO" id="GO:0005576">
    <property type="term" value="C:extracellular region"/>
    <property type="evidence" value="ECO:0007669"/>
    <property type="project" value="UniProtKB-SubCell"/>
</dbReference>
<comment type="similarity">
    <text evidence="2">Belongs to the GILT family.</text>
</comment>
<keyword evidence="5" id="KW-0325">Glycoprotein</keyword>
<gene>
    <name evidence="7" type="ORF">Pmani_026527</name>
</gene>
<evidence type="ECO:0000256" key="5">
    <source>
        <dbReference type="ARBA" id="ARBA00023180"/>
    </source>
</evidence>
<feature type="chain" id="PRO_5042263417" description="Gamma-interferon-inducible lysosomal thiol reductase" evidence="6">
    <location>
        <begin position="27"/>
        <end position="212"/>
    </location>
</feature>
<dbReference type="Proteomes" id="UP001292094">
    <property type="component" value="Unassembled WGS sequence"/>
</dbReference>
<organism evidence="7 8">
    <name type="scientific">Petrolisthes manimaculis</name>
    <dbReference type="NCBI Taxonomy" id="1843537"/>
    <lineage>
        <taxon>Eukaryota</taxon>
        <taxon>Metazoa</taxon>
        <taxon>Ecdysozoa</taxon>
        <taxon>Arthropoda</taxon>
        <taxon>Crustacea</taxon>
        <taxon>Multicrustacea</taxon>
        <taxon>Malacostraca</taxon>
        <taxon>Eumalacostraca</taxon>
        <taxon>Eucarida</taxon>
        <taxon>Decapoda</taxon>
        <taxon>Pleocyemata</taxon>
        <taxon>Anomura</taxon>
        <taxon>Galatheoidea</taxon>
        <taxon>Porcellanidae</taxon>
        <taxon>Petrolisthes</taxon>
    </lineage>
</organism>
<dbReference type="PANTHER" id="PTHR13234">
    <property type="entry name" value="GAMMA-INTERFERON INDUCIBLE LYSOSOMAL THIOL REDUCTASE GILT"/>
    <property type="match status" value="1"/>
</dbReference>
<accession>A0AAE1P503</accession>
<keyword evidence="8" id="KW-1185">Reference proteome</keyword>
<protein>
    <recommendedName>
        <fullName evidence="9">Gamma-interferon-inducible lysosomal thiol reductase</fullName>
    </recommendedName>
</protein>
<dbReference type="Gene3D" id="3.40.30.10">
    <property type="entry name" value="Glutaredoxin"/>
    <property type="match status" value="1"/>
</dbReference>
<comment type="subcellular location">
    <subcellularLocation>
        <location evidence="1">Secreted</location>
    </subcellularLocation>
</comment>
<dbReference type="AlphaFoldDB" id="A0AAE1P503"/>
<dbReference type="InterPro" id="IPR004911">
    <property type="entry name" value="Interferon-induced_GILT"/>
</dbReference>
<evidence type="ECO:0008006" key="9">
    <source>
        <dbReference type="Google" id="ProtNLM"/>
    </source>
</evidence>
<sequence length="212" mass="23410">MSTTGALHSSYCLLLLALFIVPSAWSAEPVKVSVYYESLCPDSSRFFVNQLYPVWLELKDIMANDIHCYGKANDTAVGDGYTFICQHGPDECEGNMMITCAKSYIPDEDKFMAFSNCIMDRFVGTAAGQECAQEAGVTNFSEIETCYTSVEGQQLLHQVGLLQETLDPQIYYVPWILINDVFTSEQLTAAQIALRKVVCDAYQGTPPAACST</sequence>
<feature type="signal peptide" evidence="6">
    <location>
        <begin position="1"/>
        <end position="26"/>
    </location>
</feature>
<keyword evidence="3" id="KW-0964">Secreted</keyword>
<evidence type="ECO:0000256" key="2">
    <source>
        <dbReference type="ARBA" id="ARBA00005679"/>
    </source>
</evidence>
<dbReference type="EMBL" id="JAWZYT010002891">
    <property type="protein sequence ID" value="KAK4301321.1"/>
    <property type="molecule type" value="Genomic_DNA"/>
</dbReference>
<comment type="caution">
    <text evidence="7">The sequence shown here is derived from an EMBL/GenBank/DDBJ whole genome shotgun (WGS) entry which is preliminary data.</text>
</comment>
<evidence type="ECO:0000256" key="3">
    <source>
        <dbReference type="ARBA" id="ARBA00022525"/>
    </source>
</evidence>
<name>A0AAE1P503_9EUCA</name>
<evidence type="ECO:0000313" key="8">
    <source>
        <dbReference type="Proteomes" id="UP001292094"/>
    </source>
</evidence>